<gene>
    <name evidence="6" type="ORF">KDA_72600</name>
</gene>
<evidence type="ECO:0000256" key="3">
    <source>
        <dbReference type="ARBA" id="ARBA00023002"/>
    </source>
</evidence>
<dbReference type="SUPFAM" id="SSF51679">
    <property type="entry name" value="Bacterial luciferase-like"/>
    <property type="match status" value="1"/>
</dbReference>
<evidence type="ECO:0000256" key="4">
    <source>
        <dbReference type="ARBA" id="ARBA00023033"/>
    </source>
</evidence>
<evidence type="ECO:0000259" key="5">
    <source>
        <dbReference type="Pfam" id="PF00296"/>
    </source>
</evidence>
<keyword evidence="4" id="KW-0503">Monooxygenase</keyword>
<dbReference type="GO" id="GO:0046306">
    <property type="term" value="P:alkanesulfonate catabolic process"/>
    <property type="evidence" value="ECO:0007669"/>
    <property type="project" value="TreeGrafter"/>
</dbReference>
<organism evidence="6 7">
    <name type="scientific">Dictyobacter alpinus</name>
    <dbReference type="NCBI Taxonomy" id="2014873"/>
    <lineage>
        <taxon>Bacteria</taxon>
        <taxon>Bacillati</taxon>
        <taxon>Chloroflexota</taxon>
        <taxon>Ktedonobacteria</taxon>
        <taxon>Ktedonobacterales</taxon>
        <taxon>Dictyobacteraceae</taxon>
        <taxon>Dictyobacter</taxon>
    </lineage>
</organism>
<evidence type="ECO:0000313" key="6">
    <source>
        <dbReference type="EMBL" id="GCE31776.1"/>
    </source>
</evidence>
<comment type="caution">
    <text evidence="6">The sequence shown here is derived from an EMBL/GenBank/DDBJ whole genome shotgun (WGS) entry which is preliminary data.</text>
</comment>
<dbReference type="OrthoDB" id="151009at2"/>
<dbReference type="Proteomes" id="UP000287171">
    <property type="component" value="Unassembled WGS sequence"/>
</dbReference>
<dbReference type="InterPro" id="IPR050172">
    <property type="entry name" value="SsuD_RutA_monooxygenase"/>
</dbReference>
<proteinExistence type="predicted"/>
<protein>
    <submittedName>
        <fullName evidence="6">Luciferase-like protein</fullName>
    </submittedName>
</protein>
<keyword evidence="2" id="KW-0288">FMN</keyword>
<evidence type="ECO:0000256" key="1">
    <source>
        <dbReference type="ARBA" id="ARBA00022630"/>
    </source>
</evidence>
<feature type="domain" description="Luciferase-like" evidence="5">
    <location>
        <begin position="14"/>
        <end position="179"/>
    </location>
</feature>
<keyword evidence="1" id="KW-0285">Flavoprotein</keyword>
<keyword evidence="7" id="KW-1185">Reference proteome</keyword>
<dbReference type="EMBL" id="BIFT01000002">
    <property type="protein sequence ID" value="GCE31776.1"/>
    <property type="molecule type" value="Genomic_DNA"/>
</dbReference>
<keyword evidence="3" id="KW-0560">Oxidoreductase</keyword>
<dbReference type="RefSeq" id="WP_126631709.1">
    <property type="nucleotide sequence ID" value="NZ_BIFT01000002.1"/>
</dbReference>
<name>A0A402BKC1_9CHLR</name>
<dbReference type="GO" id="GO:0008726">
    <property type="term" value="F:alkanesulfonate monooxygenase activity"/>
    <property type="evidence" value="ECO:0007669"/>
    <property type="project" value="TreeGrafter"/>
</dbReference>
<dbReference type="Pfam" id="PF00296">
    <property type="entry name" value="Bac_luciferase"/>
    <property type="match status" value="1"/>
</dbReference>
<dbReference type="PANTHER" id="PTHR42847:SF4">
    <property type="entry name" value="ALKANESULFONATE MONOOXYGENASE-RELATED"/>
    <property type="match status" value="1"/>
</dbReference>
<dbReference type="InterPro" id="IPR011251">
    <property type="entry name" value="Luciferase-like_dom"/>
</dbReference>
<evidence type="ECO:0000256" key="2">
    <source>
        <dbReference type="ARBA" id="ARBA00022643"/>
    </source>
</evidence>
<evidence type="ECO:0000313" key="7">
    <source>
        <dbReference type="Proteomes" id="UP000287171"/>
    </source>
</evidence>
<dbReference type="InterPro" id="IPR036661">
    <property type="entry name" value="Luciferase-like_sf"/>
</dbReference>
<reference evidence="7" key="1">
    <citation type="submission" date="2018-12" db="EMBL/GenBank/DDBJ databases">
        <title>Tengunoibacter tsumagoiensis gen. nov., sp. nov., Dictyobacter kobayashii sp. nov., D. alpinus sp. nov., and D. joshuensis sp. nov. and description of Dictyobacteraceae fam. nov. within the order Ktedonobacterales isolated from Tengu-no-mugimeshi.</title>
        <authorList>
            <person name="Wang C.M."/>
            <person name="Zheng Y."/>
            <person name="Sakai Y."/>
            <person name="Toyoda A."/>
            <person name="Minakuchi Y."/>
            <person name="Abe K."/>
            <person name="Yokota A."/>
            <person name="Yabe S."/>
        </authorList>
    </citation>
    <scope>NUCLEOTIDE SEQUENCE [LARGE SCALE GENOMIC DNA]</scope>
    <source>
        <strain evidence="7">Uno16</strain>
    </source>
</reference>
<accession>A0A402BKC1</accession>
<dbReference type="PANTHER" id="PTHR42847">
    <property type="entry name" value="ALKANESULFONATE MONOOXYGENASE"/>
    <property type="match status" value="1"/>
</dbReference>
<dbReference type="Gene3D" id="3.20.20.30">
    <property type="entry name" value="Luciferase-like domain"/>
    <property type="match status" value="1"/>
</dbReference>
<dbReference type="AlphaFoldDB" id="A0A402BKC1"/>
<sequence>MRYGFILPGTDIWTAPEMAVEAEAAGWDGVFIPDSISIDTAGYPAGPNYDTWIVLALMAMRTERVTLGPMLAAISRRRPWKLARETMTLDHLSHGRFVLPVGLGAATDDAGFYKVGEEMSARGRAQLMDECLDILNGAWSSELFAHDGEQYHVQSMKLLPATIQRPRIPVWVVGAWPRQKSMQRVLNWDGIIPQKMGGGDNPMTPDDIRAIKSYVEANRQHSTPFDIIWEGETPGDDPERAAAMVQPWQDAGITWWMESRWTSNSPQEVLARIKQGPPAAI</sequence>